<protein>
    <recommendedName>
        <fullName evidence="3">HIT domain-containing protein</fullName>
    </recommendedName>
</protein>
<evidence type="ECO:0000313" key="1">
    <source>
        <dbReference type="EMBL" id="KAK7929407.1"/>
    </source>
</evidence>
<comment type="caution">
    <text evidence="1">The sequence shown here is derived from an EMBL/GenBank/DDBJ whole genome shotgun (WGS) entry which is preliminary data.</text>
</comment>
<keyword evidence="2" id="KW-1185">Reference proteome</keyword>
<sequence length="340" mass="36963">MLRLLRVTRTVPVLLCSSRWTVPVLLCSSPRTVSTRRMSSSGARLVVWSSRGCVAYLSPRPWTPGSVLLEPDPAGALGTSVFDLAEDVYLSLLLGARAVSRLLCERLGVRRCALVSRPQPHRPPHVQVLPLHGLGAEWRPHLAADEEFNPSDPGYCTSKSAPRWTDERLTELQGRVRAALPDPGAPPDFTFLGEDPDVRGEELQWRVWDDPGHVSVLTPFPNTPGLTVVVPRRPLSSDIFSLEEPDYVSLVRAARTSALLLLRGLGASGVGMIFEGFEIDYAHVKLMPLFSSCSSGDVSPCPSFYSSYPGFVSSEDGPEASAEGLRALQTQLTSESTTSS</sequence>
<reference evidence="2" key="1">
    <citation type="submission" date="2024-04" db="EMBL/GenBank/DDBJ databases">
        <title>Salinicola lusitanus LLJ914,a marine bacterium isolated from the Okinawa Trough.</title>
        <authorList>
            <person name="Li J."/>
        </authorList>
    </citation>
    <scope>NUCLEOTIDE SEQUENCE [LARGE SCALE GENOMIC DNA]</scope>
</reference>
<dbReference type="EMBL" id="JBBPFD010000004">
    <property type="protein sequence ID" value="KAK7929407.1"/>
    <property type="molecule type" value="Genomic_DNA"/>
</dbReference>
<dbReference type="InterPro" id="IPR001310">
    <property type="entry name" value="Histidine_triad_HIT"/>
</dbReference>
<organism evidence="1 2">
    <name type="scientific">Mugilogobius chulae</name>
    <name type="common">yellowstripe goby</name>
    <dbReference type="NCBI Taxonomy" id="88201"/>
    <lineage>
        <taxon>Eukaryota</taxon>
        <taxon>Metazoa</taxon>
        <taxon>Chordata</taxon>
        <taxon>Craniata</taxon>
        <taxon>Vertebrata</taxon>
        <taxon>Euteleostomi</taxon>
        <taxon>Actinopterygii</taxon>
        <taxon>Neopterygii</taxon>
        <taxon>Teleostei</taxon>
        <taxon>Neoteleostei</taxon>
        <taxon>Acanthomorphata</taxon>
        <taxon>Gobiaria</taxon>
        <taxon>Gobiiformes</taxon>
        <taxon>Gobioidei</taxon>
        <taxon>Gobiidae</taxon>
        <taxon>Gobionellinae</taxon>
        <taxon>Mugilogobius</taxon>
    </lineage>
</organism>
<dbReference type="PANTHER" id="PTHR46648">
    <property type="entry name" value="HIT FAMILY PROTEIN 1"/>
    <property type="match status" value="1"/>
</dbReference>
<accession>A0AAW0PI23</accession>
<name>A0AAW0PI23_9GOBI</name>
<dbReference type="PANTHER" id="PTHR46648:SF1">
    <property type="entry name" value="ADENOSINE 5'-MONOPHOSPHORAMIDASE HNT1"/>
    <property type="match status" value="1"/>
</dbReference>
<dbReference type="SUPFAM" id="SSF54197">
    <property type="entry name" value="HIT-like"/>
    <property type="match status" value="2"/>
</dbReference>
<evidence type="ECO:0000313" key="2">
    <source>
        <dbReference type="Proteomes" id="UP001460270"/>
    </source>
</evidence>
<dbReference type="AlphaFoldDB" id="A0AAW0PI23"/>
<dbReference type="Proteomes" id="UP001460270">
    <property type="component" value="Unassembled WGS sequence"/>
</dbReference>
<gene>
    <name evidence="1" type="ORF">WMY93_005802</name>
</gene>
<proteinExistence type="predicted"/>
<dbReference type="InterPro" id="IPR036265">
    <property type="entry name" value="HIT-like_sf"/>
</dbReference>
<evidence type="ECO:0008006" key="3">
    <source>
        <dbReference type="Google" id="ProtNLM"/>
    </source>
</evidence>
<dbReference type="Gene3D" id="3.30.428.10">
    <property type="entry name" value="HIT-like"/>
    <property type="match status" value="1"/>
</dbReference>